<evidence type="ECO:0000256" key="3">
    <source>
        <dbReference type="ARBA" id="ARBA00022598"/>
    </source>
</evidence>
<proteinExistence type="inferred from homology"/>
<dbReference type="InterPro" id="IPR012340">
    <property type="entry name" value="NA-bd_OB-fold"/>
</dbReference>
<dbReference type="Gene3D" id="3.30.1490.70">
    <property type="match status" value="1"/>
</dbReference>
<dbReference type="EC" id="6.5.1.2" evidence="2"/>
<dbReference type="Pfam" id="PF12826">
    <property type="entry name" value="HHH_2"/>
    <property type="match status" value="1"/>
</dbReference>
<dbReference type="InterPro" id="IPR001679">
    <property type="entry name" value="DNA_ligase"/>
</dbReference>
<protein>
    <recommendedName>
        <fullName evidence="2">DNA ligase (NAD(+))</fullName>
        <ecNumber evidence="2">6.5.1.2</ecNumber>
    </recommendedName>
</protein>
<dbReference type="InterPro" id="IPR041663">
    <property type="entry name" value="DisA/LigA_HHH"/>
</dbReference>
<comment type="cofactor">
    <cofactor evidence="1">
        <name>Mg(2+)</name>
        <dbReference type="ChEBI" id="CHEBI:18420"/>
    </cofactor>
</comment>
<evidence type="ECO:0000256" key="5">
    <source>
        <dbReference type="ARBA" id="ARBA00022723"/>
    </source>
</evidence>
<evidence type="ECO:0000259" key="13">
    <source>
        <dbReference type="PROSITE" id="PS50172"/>
    </source>
</evidence>
<dbReference type="InterPro" id="IPR004150">
    <property type="entry name" value="NAD_DNA_ligase_OB"/>
</dbReference>
<gene>
    <name evidence="14" type="ORF">MSP1401_LOCUS8504</name>
</gene>
<evidence type="ECO:0000313" key="14">
    <source>
        <dbReference type="EMBL" id="CAD8444541.1"/>
    </source>
</evidence>
<dbReference type="InterPro" id="IPR001357">
    <property type="entry name" value="BRCT_dom"/>
</dbReference>
<feature type="region of interest" description="Disordered" evidence="12">
    <location>
        <begin position="116"/>
        <end position="151"/>
    </location>
</feature>
<dbReference type="PROSITE" id="PS01055">
    <property type="entry name" value="DNA_LIGASE_N1"/>
    <property type="match status" value="1"/>
</dbReference>
<keyword evidence="7" id="KW-0862">Zinc</keyword>
<evidence type="ECO:0000256" key="8">
    <source>
        <dbReference type="ARBA" id="ARBA00022842"/>
    </source>
</evidence>
<keyword evidence="6" id="KW-0227">DNA damage</keyword>
<feature type="region of interest" description="Disordered" evidence="12">
    <location>
        <begin position="1"/>
        <end position="54"/>
    </location>
</feature>
<dbReference type="InterPro" id="IPR013840">
    <property type="entry name" value="DNAligase_N"/>
</dbReference>
<dbReference type="Pfam" id="PF01653">
    <property type="entry name" value="DNA_ligase_aden"/>
    <property type="match status" value="2"/>
</dbReference>
<evidence type="ECO:0000256" key="4">
    <source>
        <dbReference type="ARBA" id="ARBA00022705"/>
    </source>
</evidence>
<organism evidence="14">
    <name type="scientific">Micromonas pusilla</name>
    <name type="common">Picoplanktonic green alga</name>
    <name type="synonym">Chromulina pusilla</name>
    <dbReference type="NCBI Taxonomy" id="38833"/>
    <lineage>
        <taxon>Eukaryota</taxon>
        <taxon>Viridiplantae</taxon>
        <taxon>Chlorophyta</taxon>
        <taxon>Mamiellophyceae</taxon>
        <taxon>Mamiellales</taxon>
        <taxon>Mamiellaceae</taxon>
        <taxon>Micromonas</taxon>
    </lineage>
</organism>
<comment type="catalytic activity">
    <reaction evidence="11">
        <text>NAD(+) + (deoxyribonucleotide)n-3'-hydroxyl + 5'-phospho-(deoxyribonucleotide)m = (deoxyribonucleotide)n+m + AMP + beta-nicotinamide D-nucleotide.</text>
        <dbReference type="EC" id="6.5.1.2"/>
    </reaction>
</comment>
<dbReference type="Gene3D" id="1.10.150.20">
    <property type="entry name" value="5' to 3' exonuclease, C-terminal subdomain"/>
    <property type="match status" value="2"/>
</dbReference>
<dbReference type="SUPFAM" id="SSF52113">
    <property type="entry name" value="BRCT domain"/>
    <property type="match status" value="1"/>
</dbReference>
<feature type="compositionally biased region" description="Basic and acidic residues" evidence="12">
    <location>
        <begin position="450"/>
        <end position="463"/>
    </location>
</feature>
<feature type="domain" description="BRCT" evidence="13">
    <location>
        <begin position="899"/>
        <end position="976"/>
    </location>
</feature>
<dbReference type="Gene3D" id="3.30.470.30">
    <property type="entry name" value="DNA ligase/mRNA capping enzyme"/>
    <property type="match status" value="1"/>
</dbReference>
<dbReference type="Gene3D" id="1.10.287.610">
    <property type="entry name" value="Helix hairpin bin"/>
    <property type="match status" value="1"/>
</dbReference>
<dbReference type="Pfam" id="PF03120">
    <property type="entry name" value="OB_DNA_ligase"/>
    <property type="match status" value="1"/>
</dbReference>
<evidence type="ECO:0000256" key="2">
    <source>
        <dbReference type="ARBA" id="ARBA00012722"/>
    </source>
</evidence>
<dbReference type="SUPFAM" id="SSF47781">
    <property type="entry name" value="RuvA domain 2-like"/>
    <property type="match status" value="1"/>
</dbReference>
<accession>A0A7S0GWG9</accession>
<dbReference type="InterPro" id="IPR036420">
    <property type="entry name" value="BRCT_dom_sf"/>
</dbReference>
<evidence type="ECO:0000256" key="6">
    <source>
        <dbReference type="ARBA" id="ARBA00022763"/>
    </source>
</evidence>
<dbReference type="EMBL" id="HBEN01010311">
    <property type="protein sequence ID" value="CAD8444541.1"/>
    <property type="molecule type" value="Transcribed_RNA"/>
</dbReference>
<sequence>MAGSFRARAAPGAPFHRRAVSRAPTPRHARTVKLAAGESLPSGARAESVTSSDSWREDAARWASSLDAGAAAAEAETLAVLIAKHDSLYYLDCDPEISDAAYDRLRVRLEALEEAHPGARRRDSPTKRVGAPDAPSNSKADKDSVSKEISGERLPSLARVSHVAPMRSLTNVFSNQEARLWERKLRRALGGEWFDEEKEPRKPATGKSLRETSVAFVAEPKIDGASVSVTYVDGRLARCVSRGDGLVGEDVTKQLAGCLGIPETLRTSTSEKEGFTDKKIPGYLEVRGEAYLADADFAKVNERRLEEGLVPFKNPRNAVAGAMRRLDPPLGDGTDAGPLRFAAYAWGAVFEDPKRLDDDSQVVSRQNKNGDSFADDDAFAFWRSQREFKAFAAQLGFDPVPTLAEGDGVDAVLRAHETLAREREELAILLADRVSDDDVDEDAVVASAPKNDKNKNKNEKEKAGYLEDQKKVSSRSFGYAVDGVVYKVDDASLQRALGSDARAPRWATAHKFQAAAAVTTLASIDVQVGRTGALTPVAILNPPAELGGASVRRATLHNFSDLERKNLHRAVGRRVLVERAGDVIPRVVGVADDFFDAEGTEEYEDKRAVFTYRPPKECPSCGAAVRASPLLSKGNGVTQNAAVLRCTGGLRCPAQATERIAHFVSRDALDVPGLAKAQITAFCDEEVVTSPADLFTLRTRFASFERSADSGTGGIGDDDDKTPTTDAPRSLERKSLPPKRWLYVSGKNKGTLKASFLKLFDALDEVASRGVPLSRFLFALGIRGVGRETANALARRFVTLDAFREAARREAETLVARELGSTETRRVSNEDEDEDSATHEDRSLLTSIEGVGPAVAFTIGEFFAEPANVAALDALLASGVRVLPFNDGDERDDEKKKVVDARAFAGLRVVVTGTVPGMTRAEALRAVTDAGGIAQSAVSGKTDVLVSGDGAGRRKAEAASLRGAAVIDARAFLDTLFPELRDE</sequence>
<keyword evidence="10" id="KW-0234">DNA repair</keyword>
<evidence type="ECO:0000256" key="11">
    <source>
        <dbReference type="ARBA" id="ARBA00034005"/>
    </source>
</evidence>
<feature type="region of interest" description="Disordered" evidence="12">
    <location>
        <begin position="821"/>
        <end position="843"/>
    </location>
</feature>
<feature type="compositionally biased region" description="Basic and acidic residues" evidence="12">
    <location>
        <begin position="139"/>
        <end position="151"/>
    </location>
</feature>
<keyword evidence="8" id="KW-0460">Magnesium</keyword>
<dbReference type="InterPro" id="IPR018239">
    <property type="entry name" value="DNA_ligase_AS"/>
</dbReference>
<keyword evidence="3" id="KW-0436">Ligase</keyword>
<dbReference type="PROSITE" id="PS50172">
    <property type="entry name" value="BRCT"/>
    <property type="match status" value="1"/>
</dbReference>
<dbReference type="AlphaFoldDB" id="A0A7S0GWG9"/>
<keyword evidence="4" id="KW-0235">DNA replication</keyword>
<dbReference type="Gene3D" id="2.40.50.140">
    <property type="entry name" value="Nucleic acid-binding proteins"/>
    <property type="match status" value="1"/>
</dbReference>
<dbReference type="CDD" id="cd17748">
    <property type="entry name" value="BRCT_DNA_ligase_like"/>
    <property type="match status" value="1"/>
</dbReference>
<dbReference type="InterPro" id="IPR010994">
    <property type="entry name" value="RuvA_2-like"/>
</dbReference>
<dbReference type="GO" id="GO:0003911">
    <property type="term" value="F:DNA ligase (NAD+) activity"/>
    <property type="evidence" value="ECO:0007669"/>
    <property type="project" value="UniProtKB-EC"/>
</dbReference>
<feature type="region of interest" description="Disordered" evidence="12">
    <location>
        <begin position="708"/>
        <end position="732"/>
    </location>
</feature>
<dbReference type="SUPFAM" id="SSF56091">
    <property type="entry name" value="DNA ligase/mRNA capping enzyme, catalytic domain"/>
    <property type="match status" value="2"/>
</dbReference>
<dbReference type="InterPro" id="IPR013839">
    <property type="entry name" value="DNAligase_adenylation"/>
</dbReference>
<feature type="compositionally biased region" description="Basic and acidic residues" evidence="12">
    <location>
        <begin position="116"/>
        <end position="126"/>
    </location>
</feature>
<feature type="region of interest" description="Disordered" evidence="12">
    <location>
        <begin position="444"/>
        <end position="463"/>
    </location>
</feature>
<evidence type="ECO:0000256" key="7">
    <source>
        <dbReference type="ARBA" id="ARBA00022833"/>
    </source>
</evidence>
<evidence type="ECO:0000256" key="9">
    <source>
        <dbReference type="ARBA" id="ARBA00023027"/>
    </source>
</evidence>
<dbReference type="SMART" id="SM00532">
    <property type="entry name" value="LIGANc"/>
    <property type="match status" value="1"/>
</dbReference>
<dbReference type="Gene3D" id="3.40.50.10190">
    <property type="entry name" value="BRCT domain"/>
    <property type="match status" value="1"/>
</dbReference>
<dbReference type="HAMAP" id="MF_01588">
    <property type="entry name" value="DNA_ligase_A"/>
    <property type="match status" value="1"/>
</dbReference>
<feature type="compositionally biased region" description="Basic residues" evidence="12">
    <location>
        <begin position="15"/>
        <end position="31"/>
    </location>
</feature>
<name>A0A7S0GWG9_MICPS</name>
<evidence type="ECO:0000256" key="12">
    <source>
        <dbReference type="SAM" id="MobiDB-lite"/>
    </source>
</evidence>
<keyword evidence="5" id="KW-0479">Metal-binding</keyword>
<dbReference type="GO" id="GO:0006260">
    <property type="term" value="P:DNA replication"/>
    <property type="evidence" value="ECO:0007669"/>
    <property type="project" value="UniProtKB-KW"/>
</dbReference>
<dbReference type="SUPFAM" id="SSF50249">
    <property type="entry name" value="Nucleic acid-binding proteins"/>
    <property type="match status" value="1"/>
</dbReference>
<dbReference type="GO" id="GO:0006281">
    <property type="term" value="P:DNA repair"/>
    <property type="evidence" value="ECO:0007669"/>
    <property type="project" value="UniProtKB-KW"/>
</dbReference>
<keyword evidence="9" id="KW-0520">NAD</keyword>
<evidence type="ECO:0000256" key="1">
    <source>
        <dbReference type="ARBA" id="ARBA00001946"/>
    </source>
</evidence>
<reference evidence="14" key="1">
    <citation type="submission" date="2021-01" db="EMBL/GenBank/DDBJ databases">
        <authorList>
            <person name="Corre E."/>
            <person name="Pelletier E."/>
            <person name="Niang G."/>
            <person name="Scheremetjew M."/>
            <person name="Finn R."/>
            <person name="Kale V."/>
            <person name="Holt S."/>
            <person name="Cochrane G."/>
            <person name="Meng A."/>
            <person name="Brown T."/>
            <person name="Cohen L."/>
        </authorList>
    </citation>
    <scope>NUCLEOTIDE SEQUENCE</scope>
    <source>
        <strain evidence="14">CCAC1681</strain>
    </source>
</reference>
<dbReference type="GO" id="GO:0046872">
    <property type="term" value="F:metal ion binding"/>
    <property type="evidence" value="ECO:0007669"/>
    <property type="project" value="UniProtKB-KW"/>
</dbReference>
<evidence type="ECO:0000256" key="10">
    <source>
        <dbReference type="ARBA" id="ARBA00023204"/>
    </source>
</evidence>